<dbReference type="AlphaFoldDB" id="A0A382U407"/>
<name>A0A382U407_9ZZZZ</name>
<accession>A0A382U407</accession>
<evidence type="ECO:0000259" key="1">
    <source>
        <dbReference type="Pfam" id="PF12705"/>
    </source>
</evidence>
<feature type="non-terminal residue" evidence="2">
    <location>
        <position position="1"/>
    </location>
</feature>
<evidence type="ECO:0000313" key="2">
    <source>
        <dbReference type="EMBL" id="SVD28707.1"/>
    </source>
</evidence>
<gene>
    <name evidence="2" type="ORF">METZ01_LOCUS381561</name>
</gene>
<sequence length="235" mass="26798">NQETINNMSKIEREKWFKACAGQALHEAFGSLRNQLRVLYDLELIRLQVLLAALADCDVQRSGFEVEALEKKITTKLNGFVLVSRIDRVDRLESGGLAIIDYKTGSQARPADWLKSRLTDVQIPLYTLAVEEPVTAAVIGILRPAGTRYRGIWEPSDVFPGSPENLDRYQGNWISQQKMWRQRLENLLKEFSRGDVRLSMSGLDRAKGIFAPLTRVYEQVVLARSKCLPRDIHER</sequence>
<organism evidence="2">
    <name type="scientific">marine metagenome</name>
    <dbReference type="NCBI Taxonomy" id="408172"/>
    <lineage>
        <taxon>unclassified sequences</taxon>
        <taxon>metagenomes</taxon>
        <taxon>ecological metagenomes</taxon>
    </lineage>
</organism>
<dbReference type="Pfam" id="PF12705">
    <property type="entry name" value="PDDEXK_1"/>
    <property type="match status" value="1"/>
</dbReference>
<feature type="domain" description="PD-(D/E)XK endonuclease-like" evidence="1">
    <location>
        <begin position="25"/>
        <end position="196"/>
    </location>
</feature>
<proteinExistence type="predicted"/>
<dbReference type="InterPro" id="IPR011604">
    <property type="entry name" value="PDDEXK-like_dom_sf"/>
</dbReference>
<protein>
    <recommendedName>
        <fullName evidence="1">PD-(D/E)XK endonuclease-like domain-containing protein</fullName>
    </recommendedName>
</protein>
<dbReference type="Gene3D" id="3.90.320.10">
    <property type="match status" value="1"/>
</dbReference>
<dbReference type="InterPro" id="IPR038726">
    <property type="entry name" value="PDDEXK_AddAB-type"/>
</dbReference>
<reference evidence="2" key="1">
    <citation type="submission" date="2018-05" db="EMBL/GenBank/DDBJ databases">
        <authorList>
            <person name="Lanie J.A."/>
            <person name="Ng W.-L."/>
            <person name="Kazmierczak K.M."/>
            <person name="Andrzejewski T.M."/>
            <person name="Davidsen T.M."/>
            <person name="Wayne K.J."/>
            <person name="Tettelin H."/>
            <person name="Glass J.I."/>
            <person name="Rusch D."/>
            <person name="Podicherti R."/>
            <person name="Tsui H.-C.T."/>
            <person name="Winkler M.E."/>
        </authorList>
    </citation>
    <scope>NUCLEOTIDE SEQUENCE</scope>
</reference>
<dbReference type="EMBL" id="UINC01141144">
    <property type="protein sequence ID" value="SVD28707.1"/>
    <property type="molecule type" value="Genomic_DNA"/>
</dbReference>